<feature type="compositionally biased region" description="Polar residues" evidence="1">
    <location>
        <begin position="1"/>
        <end position="17"/>
    </location>
</feature>
<sequence length="50" mass="5374">MLKQKTIPTPTAQQESAASRRLCVETVDGVCPEPKSVSAASRRLCVETLS</sequence>
<comment type="caution">
    <text evidence="2">The sequence shown here is derived from an EMBL/GenBank/DDBJ whole genome shotgun (WGS) entry which is preliminary data.</text>
</comment>
<accession>D0WDT5</accession>
<reference evidence="2 3" key="1">
    <citation type="submission" date="2009-10" db="EMBL/GenBank/DDBJ databases">
        <authorList>
            <person name="Weinstock G."/>
            <person name="Sodergren E."/>
            <person name="Clifton S."/>
            <person name="Fulton L."/>
            <person name="Fulton B."/>
            <person name="Courtney L."/>
            <person name="Fronick C."/>
            <person name="Harrison M."/>
            <person name="Strong C."/>
            <person name="Farmer C."/>
            <person name="Delahaunty K."/>
            <person name="Markovic C."/>
            <person name="Hall O."/>
            <person name="Minx P."/>
            <person name="Tomlinson C."/>
            <person name="Mitreva M."/>
            <person name="Nelson J."/>
            <person name="Hou S."/>
            <person name="Wollam A."/>
            <person name="Pepin K.H."/>
            <person name="Johnson M."/>
            <person name="Bhonagiri V."/>
            <person name="Nash W.E."/>
            <person name="Warren W."/>
            <person name="Chinwalla A."/>
            <person name="Mardis E.R."/>
            <person name="Wilson R.K."/>
        </authorList>
    </citation>
    <scope>NUCLEOTIDE SEQUENCE [LARGE SCALE GENOMIC DNA]</scope>
    <source>
        <strain evidence="2 3">ATCC 23970</strain>
    </source>
</reference>
<evidence type="ECO:0000313" key="3">
    <source>
        <dbReference type="Proteomes" id="UP000003843"/>
    </source>
</evidence>
<organism evidence="2 3">
    <name type="scientific">Neisseria lactamica ATCC 23970</name>
    <dbReference type="NCBI Taxonomy" id="546265"/>
    <lineage>
        <taxon>Bacteria</taxon>
        <taxon>Pseudomonadati</taxon>
        <taxon>Pseudomonadota</taxon>
        <taxon>Betaproteobacteria</taxon>
        <taxon>Neisseriales</taxon>
        <taxon>Neisseriaceae</taxon>
        <taxon>Neisseria</taxon>
    </lineage>
</organism>
<dbReference type="EMBL" id="ACEQ02000077">
    <property type="protein sequence ID" value="EEZ74259.1"/>
    <property type="molecule type" value="Genomic_DNA"/>
</dbReference>
<proteinExistence type="predicted"/>
<evidence type="ECO:0000256" key="1">
    <source>
        <dbReference type="SAM" id="MobiDB-lite"/>
    </source>
</evidence>
<gene>
    <name evidence="2" type="ORF">NEILACOT_05722</name>
</gene>
<dbReference type="AlphaFoldDB" id="D0WDT5"/>
<evidence type="ECO:0000313" key="2">
    <source>
        <dbReference type="EMBL" id="EEZ74259.1"/>
    </source>
</evidence>
<name>D0WDT5_NEILA</name>
<protein>
    <submittedName>
        <fullName evidence="2">Uncharacterized protein</fullName>
    </submittedName>
</protein>
<dbReference type="Proteomes" id="UP000003843">
    <property type="component" value="Unassembled WGS sequence"/>
</dbReference>
<feature type="region of interest" description="Disordered" evidence="1">
    <location>
        <begin position="1"/>
        <end position="20"/>
    </location>
</feature>